<feature type="domain" description="Methylamine utilisation protein MauE" evidence="6">
    <location>
        <begin position="7"/>
        <end position="130"/>
    </location>
</feature>
<dbReference type="STRING" id="332977.SAMN05421740_1074"/>
<dbReference type="EMBL" id="FNZR01000007">
    <property type="protein sequence ID" value="SEL57377.1"/>
    <property type="molecule type" value="Genomic_DNA"/>
</dbReference>
<dbReference type="OrthoDB" id="673785at2"/>
<feature type="transmembrane region" description="Helical" evidence="5">
    <location>
        <begin position="48"/>
        <end position="66"/>
    </location>
</feature>
<dbReference type="GO" id="GO:0030416">
    <property type="term" value="P:methylamine metabolic process"/>
    <property type="evidence" value="ECO:0007669"/>
    <property type="project" value="InterPro"/>
</dbReference>
<organism evidence="7 8">
    <name type="scientific">Parapedobacter koreensis</name>
    <dbReference type="NCBI Taxonomy" id="332977"/>
    <lineage>
        <taxon>Bacteria</taxon>
        <taxon>Pseudomonadati</taxon>
        <taxon>Bacteroidota</taxon>
        <taxon>Sphingobacteriia</taxon>
        <taxon>Sphingobacteriales</taxon>
        <taxon>Sphingobacteriaceae</taxon>
        <taxon>Parapedobacter</taxon>
    </lineage>
</organism>
<gene>
    <name evidence="7" type="ORF">SAMN05421740_1074</name>
</gene>
<evidence type="ECO:0000256" key="4">
    <source>
        <dbReference type="ARBA" id="ARBA00023136"/>
    </source>
</evidence>
<dbReference type="Proteomes" id="UP000198916">
    <property type="component" value="Unassembled WGS sequence"/>
</dbReference>
<keyword evidence="3 5" id="KW-1133">Transmembrane helix</keyword>
<evidence type="ECO:0000256" key="3">
    <source>
        <dbReference type="ARBA" id="ARBA00022989"/>
    </source>
</evidence>
<keyword evidence="2 5" id="KW-0812">Transmembrane</keyword>
<evidence type="ECO:0000313" key="8">
    <source>
        <dbReference type="Proteomes" id="UP000198916"/>
    </source>
</evidence>
<comment type="subcellular location">
    <subcellularLocation>
        <location evidence="1">Membrane</location>
        <topology evidence="1">Multi-pass membrane protein</topology>
    </subcellularLocation>
</comment>
<evidence type="ECO:0000313" key="7">
    <source>
        <dbReference type="EMBL" id="SEL57377.1"/>
    </source>
</evidence>
<reference evidence="8" key="1">
    <citation type="submission" date="2016-10" db="EMBL/GenBank/DDBJ databases">
        <authorList>
            <person name="Varghese N."/>
            <person name="Submissions S."/>
        </authorList>
    </citation>
    <scope>NUCLEOTIDE SEQUENCE [LARGE SCALE GENOMIC DNA]</scope>
    <source>
        <strain evidence="8">Jip14</strain>
    </source>
</reference>
<dbReference type="GO" id="GO:0016020">
    <property type="term" value="C:membrane"/>
    <property type="evidence" value="ECO:0007669"/>
    <property type="project" value="UniProtKB-SubCell"/>
</dbReference>
<protein>
    <submittedName>
        <fullName evidence="7">Methylamine utilisation protein MauE</fullName>
    </submittedName>
</protein>
<evidence type="ECO:0000259" key="6">
    <source>
        <dbReference type="Pfam" id="PF07291"/>
    </source>
</evidence>
<keyword evidence="4 5" id="KW-0472">Membrane</keyword>
<evidence type="ECO:0000256" key="5">
    <source>
        <dbReference type="SAM" id="Phobius"/>
    </source>
</evidence>
<keyword evidence="8" id="KW-1185">Reference proteome</keyword>
<evidence type="ECO:0000256" key="1">
    <source>
        <dbReference type="ARBA" id="ARBA00004141"/>
    </source>
</evidence>
<accession>A0A1H7RD60</accession>
<proteinExistence type="predicted"/>
<dbReference type="RefSeq" id="WP_090606929.1">
    <property type="nucleotide sequence ID" value="NZ_FNZR01000007.1"/>
</dbReference>
<name>A0A1H7RD60_9SPHI</name>
<feature type="transmembrane region" description="Helical" evidence="5">
    <location>
        <begin position="116"/>
        <end position="133"/>
    </location>
</feature>
<dbReference type="Pfam" id="PF07291">
    <property type="entry name" value="MauE"/>
    <property type="match status" value="1"/>
</dbReference>
<dbReference type="InterPro" id="IPR009908">
    <property type="entry name" value="Methylamine_util_MauE"/>
</dbReference>
<sequence>MKHTGTLQCIAYAFIALWGYAGSIKLIHWVQSRAEMHKQPFPAWVADILFWAIPFAELGIVALLLVPKLRVWGLRASLALITLFTLYLALVLGRAFGSIPCACGGILSGMGHAEHLAFNSLFTILGCTAMVLTHKSRHRAFAKPRCPQEGGAHI</sequence>
<evidence type="ECO:0000256" key="2">
    <source>
        <dbReference type="ARBA" id="ARBA00022692"/>
    </source>
</evidence>
<feature type="transmembrane region" description="Helical" evidence="5">
    <location>
        <begin position="78"/>
        <end position="96"/>
    </location>
</feature>
<feature type="transmembrane region" description="Helical" evidence="5">
    <location>
        <begin position="9"/>
        <end position="28"/>
    </location>
</feature>
<dbReference type="AlphaFoldDB" id="A0A1H7RD60"/>